<evidence type="ECO:0000256" key="1">
    <source>
        <dbReference type="ARBA" id="ARBA00005820"/>
    </source>
</evidence>
<sequence>MLIRLLGPVEIINDGRALEAGPPQQRLVLTALAADAGRLIGTETLIDRVWDQAPDGARRTLQVHLSRLRRLLDTAQSNDQTPVRVVRRSGGYQLDVEPDQVDAHRFRRLVEQAHERHRTDLERIKLLAEAMDLWRGPPLSDLPGQWAATVRQAWQQQYLDAVQEWAATSVQAGETGPVLPLLAGLTAERVTDEPLAGAYIRALYAAGRTSDALDQYAVIRRHLAERLGADPGPELQQLYRQILAADPALTPAATEAHTRWTPHELPAPPPAFTGRDGELARLTSPSDGADVLITVIDGMAGAGKTALAVEAAHRIADRYADGQLYLDLHGYSEDADPVEPAEALGNLLHGIGVPSAQIPDGLDGRAALYRTRLAGRRMLILLDNAAGENQVAPLLPGAPGCVVLVTSRRQLAGLDNTRRLALETLTMADAIALFARRAGGHPPELVTELVDLCGRLPLAIRIAAARLRAHPTWTLAHLVERLRDPRYRLAELEAGQRSVAAAFDLSYQRLSLPARHAYRALAGHPGPELDEHAAAELLGVTPVAATQVLHQLMDANLLLEPAAGRYRFHDLARAHATTQRDLRDRPERKEADARP</sequence>
<dbReference type="PANTHER" id="PTHR35807:SF1">
    <property type="entry name" value="TRANSCRIPTIONAL REGULATOR REDD"/>
    <property type="match status" value="1"/>
</dbReference>
<reference evidence="8 9" key="1">
    <citation type="journal article" date="2013" name="Antonie Van Leeuwenhoek">
        <title>Actinoplanes hulinensis sp. nov., a novel actinomycete isolated from soybean root (Glycine max (L.) Merr).</title>
        <authorList>
            <person name="Shen Y."/>
            <person name="Liu C."/>
            <person name="Wang X."/>
            <person name="Zhao J."/>
            <person name="Jia F."/>
            <person name="Zhang Y."/>
            <person name="Wang L."/>
            <person name="Yang D."/>
            <person name="Xiang W."/>
        </authorList>
    </citation>
    <scope>NUCLEOTIDE SEQUENCE [LARGE SCALE GENOMIC DNA]</scope>
    <source>
        <strain evidence="8 9">NEAU-M9</strain>
    </source>
</reference>
<dbReference type="SMART" id="SM00862">
    <property type="entry name" value="Trans_reg_C"/>
    <property type="match status" value="1"/>
</dbReference>
<dbReference type="Gene3D" id="1.25.40.10">
    <property type="entry name" value="Tetratricopeptide repeat domain"/>
    <property type="match status" value="1"/>
</dbReference>
<dbReference type="InterPro" id="IPR036388">
    <property type="entry name" value="WH-like_DNA-bd_sf"/>
</dbReference>
<dbReference type="SMART" id="SM01043">
    <property type="entry name" value="BTAD"/>
    <property type="match status" value="1"/>
</dbReference>
<dbReference type="Gene3D" id="1.10.10.10">
    <property type="entry name" value="Winged helix-like DNA-binding domain superfamily/Winged helix DNA-binding domain"/>
    <property type="match status" value="1"/>
</dbReference>
<evidence type="ECO:0000259" key="7">
    <source>
        <dbReference type="PROSITE" id="PS51755"/>
    </source>
</evidence>
<dbReference type="SUPFAM" id="SSF48452">
    <property type="entry name" value="TPR-like"/>
    <property type="match status" value="1"/>
</dbReference>
<accession>A0ABS7B2F3</accession>
<comment type="similarity">
    <text evidence="1">Belongs to the AfsR/DnrI/RedD regulatory family.</text>
</comment>
<dbReference type="PANTHER" id="PTHR35807">
    <property type="entry name" value="TRANSCRIPTIONAL REGULATOR REDD-RELATED"/>
    <property type="match status" value="1"/>
</dbReference>
<gene>
    <name evidence="8" type="ORF">KZ829_15600</name>
</gene>
<dbReference type="PRINTS" id="PR00364">
    <property type="entry name" value="DISEASERSIST"/>
</dbReference>
<evidence type="ECO:0000256" key="2">
    <source>
        <dbReference type="ARBA" id="ARBA00023015"/>
    </source>
</evidence>
<dbReference type="CDD" id="cd15831">
    <property type="entry name" value="BTAD"/>
    <property type="match status" value="1"/>
</dbReference>
<dbReference type="Pfam" id="PF00486">
    <property type="entry name" value="Trans_reg_C"/>
    <property type="match status" value="1"/>
</dbReference>
<comment type="caution">
    <text evidence="8">The sequence shown here is derived from an EMBL/GenBank/DDBJ whole genome shotgun (WGS) entry which is preliminary data.</text>
</comment>
<feature type="region of interest" description="Disordered" evidence="6">
    <location>
        <begin position="576"/>
        <end position="595"/>
    </location>
</feature>
<dbReference type="InterPro" id="IPR027417">
    <property type="entry name" value="P-loop_NTPase"/>
</dbReference>
<evidence type="ECO:0000256" key="4">
    <source>
        <dbReference type="ARBA" id="ARBA00023163"/>
    </source>
</evidence>
<dbReference type="EMBL" id="JAHXZI010000007">
    <property type="protein sequence ID" value="MBW6435165.1"/>
    <property type="molecule type" value="Genomic_DNA"/>
</dbReference>
<keyword evidence="3 5" id="KW-0238">DNA-binding</keyword>
<evidence type="ECO:0000256" key="3">
    <source>
        <dbReference type="ARBA" id="ARBA00023125"/>
    </source>
</evidence>
<dbReference type="PROSITE" id="PS51755">
    <property type="entry name" value="OMPR_PHOB"/>
    <property type="match status" value="1"/>
</dbReference>
<dbReference type="Pfam" id="PF03704">
    <property type="entry name" value="BTAD"/>
    <property type="match status" value="1"/>
</dbReference>
<keyword evidence="4" id="KW-0804">Transcription</keyword>
<dbReference type="InterPro" id="IPR051677">
    <property type="entry name" value="AfsR-DnrI-RedD_regulator"/>
</dbReference>
<dbReference type="RefSeq" id="WP_220144615.1">
    <property type="nucleotide sequence ID" value="NZ_JAHXZI010000007.1"/>
</dbReference>
<evidence type="ECO:0000313" key="8">
    <source>
        <dbReference type="EMBL" id="MBW6435165.1"/>
    </source>
</evidence>
<evidence type="ECO:0000256" key="5">
    <source>
        <dbReference type="PROSITE-ProRule" id="PRU01091"/>
    </source>
</evidence>
<dbReference type="Gene3D" id="3.40.50.300">
    <property type="entry name" value="P-loop containing nucleotide triphosphate hydrolases"/>
    <property type="match status" value="1"/>
</dbReference>
<dbReference type="SUPFAM" id="SSF46894">
    <property type="entry name" value="C-terminal effector domain of the bipartite response regulators"/>
    <property type="match status" value="1"/>
</dbReference>
<dbReference type="SUPFAM" id="SSF52540">
    <property type="entry name" value="P-loop containing nucleoside triphosphate hydrolases"/>
    <property type="match status" value="1"/>
</dbReference>
<dbReference type="Proteomes" id="UP001519863">
    <property type="component" value="Unassembled WGS sequence"/>
</dbReference>
<organism evidence="8 9">
    <name type="scientific">Actinoplanes hulinensis</name>
    <dbReference type="NCBI Taxonomy" id="1144547"/>
    <lineage>
        <taxon>Bacteria</taxon>
        <taxon>Bacillati</taxon>
        <taxon>Actinomycetota</taxon>
        <taxon>Actinomycetes</taxon>
        <taxon>Micromonosporales</taxon>
        <taxon>Micromonosporaceae</taxon>
        <taxon>Actinoplanes</taxon>
    </lineage>
</organism>
<name>A0ABS7B2F3_9ACTN</name>
<dbReference type="InterPro" id="IPR011990">
    <property type="entry name" value="TPR-like_helical_dom_sf"/>
</dbReference>
<dbReference type="InterPro" id="IPR001867">
    <property type="entry name" value="OmpR/PhoB-type_DNA-bd"/>
</dbReference>
<feature type="domain" description="OmpR/PhoB-type" evidence="7">
    <location>
        <begin position="1"/>
        <end position="96"/>
    </location>
</feature>
<protein>
    <submittedName>
        <fullName evidence="8">Winged helix-turn-helix domain-containing protein</fullName>
    </submittedName>
</protein>
<dbReference type="InterPro" id="IPR005158">
    <property type="entry name" value="BTAD"/>
</dbReference>
<proteinExistence type="inferred from homology"/>
<feature type="DNA-binding region" description="OmpR/PhoB-type" evidence="5">
    <location>
        <begin position="1"/>
        <end position="96"/>
    </location>
</feature>
<keyword evidence="2" id="KW-0805">Transcription regulation</keyword>
<keyword evidence="9" id="KW-1185">Reference proteome</keyword>
<dbReference type="InterPro" id="IPR016032">
    <property type="entry name" value="Sig_transdc_resp-reg_C-effctor"/>
</dbReference>
<evidence type="ECO:0000313" key="9">
    <source>
        <dbReference type="Proteomes" id="UP001519863"/>
    </source>
</evidence>
<evidence type="ECO:0000256" key="6">
    <source>
        <dbReference type="SAM" id="MobiDB-lite"/>
    </source>
</evidence>